<dbReference type="RefSeq" id="WP_170824386.1">
    <property type="nucleotide sequence ID" value="NZ_JAAOXG010000121.1"/>
</dbReference>
<evidence type="ECO:0000256" key="1">
    <source>
        <dbReference type="SAM" id="Phobius"/>
    </source>
</evidence>
<dbReference type="InterPro" id="IPR024399">
    <property type="entry name" value="DUF2628"/>
</dbReference>
<protein>
    <submittedName>
        <fullName evidence="3">DUF2628 domain-containing protein</fullName>
    </submittedName>
</protein>
<evidence type="ECO:0000313" key="2">
    <source>
        <dbReference type="EMBL" id="NNJ33380.1"/>
    </source>
</evidence>
<dbReference type="Proteomes" id="UP000539052">
    <property type="component" value="Unassembled WGS sequence"/>
</dbReference>
<dbReference type="Pfam" id="PF10947">
    <property type="entry name" value="DUF2628"/>
    <property type="match status" value="1"/>
</dbReference>
<sequence length="61" mass="7452">MDFDENQIGGYSILEIREYLEKNIEEYLSRFRQMDRKKKFNGAAAFFGPLWFAYRMMWIEG</sequence>
<keyword evidence="1" id="KW-0812">Transmembrane</keyword>
<reference evidence="3 4" key="1">
    <citation type="submission" date="2020-03" db="EMBL/GenBank/DDBJ databases">
        <title>Genome Sequence of industrial isolate, B5A.</title>
        <authorList>
            <person name="Sharma S."/>
            <person name="Patil P.B."/>
            <person name="Korpole S."/>
        </authorList>
    </citation>
    <scope>NUCLEOTIDE SEQUENCE [LARGE SCALE GENOMIC DNA]</scope>
    <source>
        <strain evidence="3 4">PI-S10-B5A</strain>
    </source>
</reference>
<name>A0ABX1VYB7_9FIRM</name>
<dbReference type="EMBL" id="JAAOXG010000121">
    <property type="protein sequence ID" value="NNJ33380.1"/>
    <property type="molecule type" value="Genomic_DNA"/>
</dbReference>
<feature type="non-terminal residue" evidence="3">
    <location>
        <position position="61"/>
    </location>
</feature>
<evidence type="ECO:0000313" key="3">
    <source>
        <dbReference type="EMBL" id="NNJ33417.1"/>
    </source>
</evidence>
<gene>
    <name evidence="2" type="ORF">G9470_26905</name>
    <name evidence="3" type="ORF">G9470_27125</name>
</gene>
<comment type="caution">
    <text evidence="3">The sequence shown here is derived from an EMBL/GenBank/DDBJ whole genome shotgun (WGS) entry which is preliminary data.</text>
</comment>
<keyword evidence="1" id="KW-1133">Transmembrane helix</keyword>
<keyword evidence="1" id="KW-0472">Membrane</keyword>
<dbReference type="EMBL" id="JAAOXG010000149">
    <property type="protein sequence ID" value="NNJ33417.1"/>
    <property type="molecule type" value="Genomic_DNA"/>
</dbReference>
<accession>A0ABX1VYB7</accession>
<organism evidence="3 4">
    <name type="scientific">Lacrimispora defluvii</name>
    <dbReference type="NCBI Taxonomy" id="2719233"/>
    <lineage>
        <taxon>Bacteria</taxon>
        <taxon>Bacillati</taxon>
        <taxon>Bacillota</taxon>
        <taxon>Clostridia</taxon>
        <taxon>Lachnospirales</taxon>
        <taxon>Lachnospiraceae</taxon>
        <taxon>Lacrimispora</taxon>
    </lineage>
</organism>
<feature type="transmembrane region" description="Helical" evidence="1">
    <location>
        <begin position="40"/>
        <end position="59"/>
    </location>
</feature>
<evidence type="ECO:0000313" key="4">
    <source>
        <dbReference type="Proteomes" id="UP000539052"/>
    </source>
</evidence>
<keyword evidence="4" id="KW-1185">Reference proteome</keyword>
<proteinExistence type="predicted"/>